<comment type="subunit">
    <text evidence="22">Core component of the complement C1 complex, a calcium-dependent complex composed of 1 molecule of the C1Q subcomplex, 2 molecules of C1R and 2 molecules of C1S. The C1Q subcomplex is composed 18 subunits: 3 chains of C1QA, C1QB, and C1QC trimerize to form 6 collagen-like triple helices connected to six globular ligand-recognition modules. Within the C1 complex, C1R is a dimer of identical chains, each of which is activated by cleavage into two chains, heavy and light, connected by disulfide bonds.</text>
</comment>
<evidence type="ECO:0000256" key="15">
    <source>
        <dbReference type="ARBA" id="ARBA00022825"/>
    </source>
</evidence>
<feature type="disulfide bond" evidence="23">
    <location>
        <begin position="879"/>
        <end position="906"/>
    </location>
</feature>
<evidence type="ECO:0000256" key="10">
    <source>
        <dbReference type="ARBA" id="ARBA00022670"/>
    </source>
</evidence>
<dbReference type="SMART" id="SM00407">
    <property type="entry name" value="IGc1"/>
    <property type="match status" value="1"/>
</dbReference>
<evidence type="ECO:0000259" key="28">
    <source>
        <dbReference type="PROSITE" id="PS01180"/>
    </source>
</evidence>
<comment type="caution">
    <text evidence="24">Lacks conserved residue(s) required for the propagation of feature annotation.</text>
</comment>
<evidence type="ECO:0000256" key="2">
    <source>
        <dbReference type="ARBA" id="ARBA00004241"/>
    </source>
</evidence>
<comment type="function">
    <text evidence="21">Serine protease component of the complement C1 complex, a multiprotein complex that initiates the classical pathway of the complement system, a cascade of proteins that leads to phagocytosis and breakdown of pathogens and signaling that strengthens the adaptive immune system. C1R catalyzes the first enzymatic step in the classical complement pathway: it is activated by the C1Q subcomplex of the C1 complex, which associates with IgG or IgM immunoglobulins complexed with antigens to form antigen-antibody complexes on the surface of pathogens. Immunoglobulin-binding promotes the autocatalytic cleavage and activation of C1R. Activated C1R then cleaves and activates C1S, the second protease of the classical complement pathway. It is unclear if C1R activates C1S within single, strained C1 complexes or between neighboring C1 complexes on surfaces.</text>
</comment>
<dbReference type="Pfam" id="PF07686">
    <property type="entry name" value="V-set"/>
    <property type="match status" value="1"/>
</dbReference>
<dbReference type="FunFam" id="2.10.25.10:FF:000059">
    <property type="entry name" value="Mannan-binding lectin serine protease 1"/>
    <property type="match status" value="2"/>
</dbReference>
<keyword evidence="13" id="KW-0677">Repeat</keyword>
<keyword evidence="12 27" id="KW-0732">Signal</keyword>
<name>A0A0P7U1X4_SCLFO</name>
<dbReference type="PROSITE" id="PS00010">
    <property type="entry name" value="ASX_HYDROXYL"/>
    <property type="match status" value="1"/>
</dbReference>
<keyword evidence="10" id="KW-0645">Protease</keyword>
<feature type="domain" description="EGF-like" evidence="29">
    <location>
        <begin position="130"/>
        <end position="170"/>
    </location>
</feature>
<dbReference type="GO" id="GO:0005509">
    <property type="term" value="F:calcium ion binding"/>
    <property type="evidence" value="ECO:0007669"/>
    <property type="project" value="InterPro"/>
</dbReference>
<dbReference type="InterPro" id="IPR035976">
    <property type="entry name" value="Sushi/SCR/CCP_sf"/>
</dbReference>
<dbReference type="STRING" id="113540.ENSSFOP00015004207"/>
<dbReference type="InterPro" id="IPR007110">
    <property type="entry name" value="Ig-like_dom"/>
</dbReference>
<dbReference type="CDD" id="cd00041">
    <property type="entry name" value="CUB"/>
    <property type="match status" value="4"/>
</dbReference>
<dbReference type="FunFam" id="2.60.120.290:FF:000101">
    <property type="entry name" value="Complement component 1, s subcomponent"/>
    <property type="match status" value="1"/>
</dbReference>
<dbReference type="SUPFAM" id="SSF57535">
    <property type="entry name" value="Complement control module/SCR domain"/>
    <property type="match status" value="1"/>
</dbReference>
<dbReference type="FunFam" id="2.40.10.10:FF:000002">
    <property type="entry name" value="Transmembrane protease serine"/>
    <property type="match status" value="1"/>
</dbReference>
<evidence type="ECO:0000256" key="18">
    <source>
        <dbReference type="ARBA" id="ARBA00023157"/>
    </source>
</evidence>
<dbReference type="Pfam" id="PF00089">
    <property type="entry name" value="Trypsin"/>
    <property type="match status" value="2"/>
</dbReference>
<feature type="domain" description="CUB" evidence="28">
    <location>
        <begin position="173"/>
        <end position="285"/>
    </location>
</feature>
<evidence type="ECO:0000256" key="16">
    <source>
        <dbReference type="ARBA" id="ARBA00022859"/>
    </source>
</evidence>
<evidence type="ECO:0000256" key="7">
    <source>
        <dbReference type="ARBA" id="ARBA00022553"/>
    </source>
</evidence>
<dbReference type="EC" id="3.4.21.41" evidence="4"/>
<evidence type="ECO:0000256" key="27">
    <source>
        <dbReference type="SAM" id="SignalP"/>
    </source>
</evidence>
<dbReference type="SMART" id="SM00032">
    <property type="entry name" value="CCP"/>
    <property type="match status" value="2"/>
</dbReference>
<dbReference type="PRINTS" id="PR00722">
    <property type="entry name" value="CHYMOTRYPSIN"/>
</dbReference>
<dbReference type="Gene3D" id="2.60.40.10">
    <property type="entry name" value="Immunoglobulins"/>
    <property type="match status" value="3"/>
</dbReference>
<dbReference type="PROSITE" id="PS50240">
    <property type="entry name" value="TRYPSIN_DOM"/>
    <property type="match status" value="2"/>
</dbReference>
<dbReference type="InterPro" id="IPR001254">
    <property type="entry name" value="Trypsin_dom"/>
</dbReference>
<dbReference type="SUPFAM" id="SSF57184">
    <property type="entry name" value="Growth factor receptor domain"/>
    <property type="match status" value="1"/>
</dbReference>
<evidence type="ECO:0000256" key="6">
    <source>
        <dbReference type="ARBA" id="ARBA00022536"/>
    </source>
</evidence>
<feature type="domain" description="CUB" evidence="28">
    <location>
        <begin position="5"/>
        <end position="129"/>
    </location>
</feature>
<feature type="domain" description="CUB" evidence="28">
    <location>
        <begin position="879"/>
        <end position="993"/>
    </location>
</feature>
<evidence type="ECO:0000256" key="5">
    <source>
        <dbReference type="ARBA" id="ARBA00022525"/>
    </source>
</evidence>
<dbReference type="Gene3D" id="2.10.25.10">
    <property type="entry name" value="Laminin"/>
    <property type="match status" value="2"/>
</dbReference>
<comment type="catalytic activity">
    <reaction evidence="1">
        <text>Selective cleavage of Lys(or Arg)-|-Ile bond in complement subcomponent C1s to form the active form of C1s (EC 3.4.21.42).</text>
        <dbReference type="EC" id="3.4.21.41"/>
    </reaction>
</comment>
<feature type="domain" description="Ig-like" evidence="31">
    <location>
        <begin position="1642"/>
        <end position="1746"/>
    </location>
</feature>
<evidence type="ECO:0000256" key="8">
    <source>
        <dbReference type="ARBA" id="ARBA00022588"/>
    </source>
</evidence>
<dbReference type="Pfam" id="PF00084">
    <property type="entry name" value="Sushi"/>
    <property type="match status" value="1"/>
</dbReference>
<dbReference type="InterPro" id="IPR036179">
    <property type="entry name" value="Ig-like_dom_sf"/>
</dbReference>
<dbReference type="Proteomes" id="UP000034805">
    <property type="component" value="Unassembled WGS sequence"/>
</dbReference>
<evidence type="ECO:0000256" key="26">
    <source>
        <dbReference type="SAM" id="MobiDB-lite"/>
    </source>
</evidence>
<dbReference type="PROSITE" id="PS50835">
    <property type="entry name" value="IG_LIKE"/>
    <property type="match status" value="2"/>
</dbReference>
<dbReference type="InterPro" id="IPR009030">
    <property type="entry name" value="Growth_fac_rcpt_cys_sf"/>
</dbReference>
<feature type="domain" description="Peptidase S1" evidence="30">
    <location>
        <begin position="1119"/>
        <end position="1362"/>
    </location>
</feature>
<dbReference type="Pfam" id="PF00431">
    <property type="entry name" value="CUB"/>
    <property type="match status" value="4"/>
</dbReference>
<feature type="non-terminal residue" evidence="33">
    <location>
        <position position="1773"/>
    </location>
</feature>
<dbReference type="CDD" id="cd00190">
    <property type="entry name" value="Tryp_SPc"/>
    <property type="match status" value="2"/>
</dbReference>
<dbReference type="InterPro" id="IPR003599">
    <property type="entry name" value="Ig_sub"/>
</dbReference>
<dbReference type="SUPFAM" id="SSF48726">
    <property type="entry name" value="Immunoglobulin"/>
    <property type="match status" value="2"/>
</dbReference>
<dbReference type="FunFam" id="2.40.10.10:FF:000054">
    <property type="entry name" value="Complement C1r subcomponent"/>
    <property type="match status" value="1"/>
</dbReference>
<dbReference type="SMART" id="SM00042">
    <property type="entry name" value="CUB"/>
    <property type="match status" value="4"/>
</dbReference>
<dbReference type="PROSITE" id="PS01186">
    <property type="entry name" value="EGF_2"/>
    <property type="match status" value="2"/>
</dbReference>
<proteinExistence type="inferred from homology"/>
<dbReference type="InterPro" id="IPR049883">
    <property type="entry name" value="NOTCH1_EGF-like"/>
</dbReference>
<evidence type="ECO:0000256" key="9">
    <source>
        <dbReference type="ARBA" id="ARBA00022659"/>
    </source>
</evidence>
<keyword evidence="8" id="KW-0399">Innate immunity</keyword>
<organism evidence="33 34">
    <name type="scientific">Scleropages formosus</name>
    <name type="common">Asian bonytongue</name>
    <name type="synonym">Osteoglossum formosum</name>
    <dbReference type="NCBI Taxonomy" id="113540"/>
    <lineage>
        <taxon>Eukaryota</taxon>
        <taxon>Metazoa</taxon>
        <taxon>Chordata</taxon>
        <taxon>Craniata</taxon>
        <taxon>Vertebrata</taxon>
        <taxon>Euteleostomi</taxon>
        <taxon>Actinopterygii</taxon>
        <taxon>Neopterygii</taxon>
        <taxon>Teleostei</taxon>
        <taxon>Osteoglossocephala</taxon>
        <taxon>Osteoglossomorpha</taxon>
        <taxon>Osteoglossiformes</taxon>
        <taxon>Osteoglossidae</taxon>
        <taxon>Scleropages</taxon>
    </lineage>
</organism>
<dbReference type="InterPro" id="IPR033116">
    <property type="entry name" value="TRYPSIN_SER"/>
</dbReference>
<feature type="region of interest" description="Disordered" evidence="26">
    <location>
        <begin position="1392"/>
        <end position="1414"/>
    </location>
</feature>
<keyword evidence="7" id="KW-0597">Phosphoprotein</keyword>
<dbReference type="InterPro" id="IPR043504">
    <property type="entry name" value="Peptidase_S1_PA_chymotrypsin"/>
</dbReference>
<keyword evidence="14" id="KW-0378">Hydrolase</keyword>
<dbReference type="Pfam" id="PF07654">
    <property type="entry name" value="C1-set"/>
    <property type="match status" value="1"/>
</dbReference>
<protein>
    <recommendedName>
        <fullName evidence="4">complement subcomponent C1r</fullName>
        <ecNumber evidence="4">3.4.21.41</ecNumber>
    </recommendedName>
</protein>
<feature type="signal peptide" evidence="27">
    <location>
        <begin position="1"/>
        <end position="19"/>
    </location>
</feature>
<comment type="subcellular location">
    <subcellularLocation>
        <location evidence="2">Cell surface</location>
    </subcellularLocation>
    <subcellularLocation>
        <location evidence="3">Secreted</location>
    </subcellularLocation>
</comment>
<dbReference type="InterPro" id="IPR000859">
    <property type="entry name" value="CUB_dom"/>
</dbReference>
<dbReference type="InterPro" id="IPR001314">
    <property type="entry name" value="Peptidase_S1A"/>
</dbReference>
<feature type="domain" description="Ig-like" evidence="31">
    <location>
        <begin position="1508"/>
        <end position="1634"/>
    </location>
</feature>
<dbReference type="InterPro" id="IPR009003">
    <property type="entry name" value="Peptidase_S1_PA"/>
</dbReference>
<dbReference type="GO" id="GO:0004252">
    <property type="term" value="F:serine-type endopeptidase activity"/>
    <property type="evidence" value="ECO:0007669"/>
    <property type="project" value="UniProtKB-EC"/>
</dbReference>
<evidence type="ECO:0000313" key="33">
    <source>
        <dbReference type="EMBL" id="KPP64328.1"/>
    </source>
</evidence>
<keyword evidence="15" id="KW-0720">Serine protease</keyword>
<dbReference type="PROSITE" id="PS00135">
    <property type="entry name" value="TRYPSIN_SER"/>
    <property type="match status" value="2"/>
</dbReference>
<dbReference type="InterPro" id="IPR018097">
    <property type="entry name" value="EGF_Ca-bd_CS"/>
</dbReference>
<comment type="similarity">
    <text evidence="20">Belongs to the peptidase S1 family. CLIP subfamily.</text>
</comment>
<dbReference type="SUPFAM" id="SSF50494">
    <property type="entry name" value="Trypsin-like serine proteases"/>
    <property type="match status" value="2"/>
</dbReference>
<comment type="caution">
    <text evidence="33">The sequence shown here is derived from an EMBL/GenBank/DDBJ whole genome shotgun (WGS) entry which is preliminary data.</text>
</comment>
<keyword evidence="17" id="KW-0180">Complement pathway</keyword>
<evidence type="ECO:0000256" key="22">
    <source>
        <dbReference type="ARBA" id="ARBA00093536"/>
    </source>
</evidence>
<evidence type="ECO:0000256" key="21">
    <source>
        <dbReference type="ARBA" id="ARBA00093383"/>
    </source>
</evidence>
<evidence type="ECO:0000259" key="31">
    <source>
        <dbReference type="PROSITE" id="PS50835"/>
    </source>
</evidence>
<evidence type="ECO:0000256" key="14">
    <source>
        <dbReference type="ARBA" id="ARBA00022801"/>
    </source>
</evidence>
<dbReference type="EMBL" id="JARO02007130">
    <property type="protein sequence ID" value="KPP64328.1"/>
    <property type="molecule type" value="Genomic_DNA"/>
</dbReference>
<keyword evidence="16" id="KW-0391">Immunity</keyword>
<evidence type="ECO:0000256" key="4">
    <source>
        <dbReference type="ARBA" id="ARBA00011907"/>
    </source>
</evidence>
<feature type="chain" id="PRO_5006143144" description="complement subcomponent C1r" evidence="27">
    <location>
        <begin position="20"/>
        <end position="1773"/>
    </location>
</feature>
<accession>A0A0P7U1X4</accession>
<evidence type="ECO:0000256" key="19">
    <source>
        <dbReference type="ARBA" id="ARBA00023180"/>
    </source>
</evidence>
<dbReference type="GO" id="GO:0072562">
    <property type="term" value="C:blood microparticle"/>
    <property type="evidence" value="ECO:0007669"/>
    <property type="project" value="TreeGrafter"/>
</dbReference>
<keyword evidence="9 25" id="KW-0768">Sushi</keyword>
<evidence type="ECO:0000259" key="30">
    <source>
        <dbReference type="PROSITE" id="PS50240"/>
    </source>
</evidence>
<dbReference type="SMART" id="SM00409">
    <property type="entry name" value="IG"/>
    <property type="match status" value="1"/>
</dbReference>
<dbReference type="FunFam" id="2.60.120.290:FF:000012">
    <property type="entry name" value="mannan-binding lectin serine protease 1 isoform X1"/>
    <property type="match status" value="1"/>
</dbReference>
<feature type="disulfide bond" evidence="23">
    <location>
        <begin position="173"/>
        <end position="200"/>
    </location>
</feature>
<dbReference type="InterPro" id="IPR000152">
    <property type="entry name" value="EGF-type_Asp/Asn_hydroxyl_site"/>
</dbReference>
<dbReference type="PROSITE" id="PS50026">
    <property type="entry name" value="EGF_3"/>
    <property type="match status" value="1"/>
</dbReference>
<dbReference type="CDD" id="cd05771">
    <property type="entry name" value="IgC1_Tapasin_R"/>
    <property type="match status" value="1"/>
</dbReference>
<dbReference type="InterPro" id="IPR000436">
    <property type="entry name" value="Sushi_SCR_CCP_dom"/>
</dbReference>
<dbReference type="PROSITE" id="PS01180">
    <property type="entry name" value="CUB"/>
    <property type="match status" value="4"/>
</dbReference>
<dbReference type="SMART" id="SM00181">
    <property type="entry name" value="EGF"/>
    <property type="match status" value="2"/>
</dbReference>
<dbReference type="CDD" id="cd00033">
    <property type="entry name" value="CCP"/>
    <property type="match status" value="2"/>
</dbReference>
<evidence type="ECO:0000256" key="24">
    <source>
        <dbReference type="PROSITE-ProRule" id="PRU00076"/>
    </source>
</evidence>
<dbReference type="SUPFAM" id="SSF49854">
    <property type="entry name" value="Spermadhesin, CUB domain"/>
    <property type="match status" value="4"/>
</dbReference>
<keyword evidence="6 24" id="KW-0245">EGF-like domain</keyword>
<evidence type="ECO:0000256" key="25">
    <source>
        <dbReference type="PROSITE-ProRule" id="PRU00302"/>
    </source>
</evidence>
<dbReference type="CDD" id="cd00054">
    <property type="entry name" value="EGF_CA"/>
    <property type="match status" value="2"/>
</dbReference>
<evidence type="ECO:0000256" key="12">
    <source>
        <dbReference type="ARBA" id="ARBA00022729"/>
    </source>
</evidence>
<dbReference type="PROSITE" id="PS01187">
    <property type="entry name" value="EGF_CA"/>
    <property type="match status" value="2"/>
</dbReference>
<dbReference type="GO" id="GO:0009986">
    <property type="term" value="C:cell surface"/>
    <property type="evidence" value="ECO:0007669"/>
    <property type="project" value="UniProtKB-SubCell"/>
</dbReference>
<dbReference type="InterPro" id="IPR013783">
    <property type="entry name" value="Ig-like_fold"/>
</dbReference>
<dbReference type="Gene3D" id="2.10.70.10">
    <property type="entry name" value="Complement Module, domain 1"/>
    <property type="match status" value="3"/>
</dbReference>
<dbReference type="InterPro" id="IPR003597">
    <property type="entry name" value="Ig_C1-set"/>
</dbReference>
<dbReference type="SMART" id="SM00179">
    <property type="entry name" value="EGF_CA"/>
    <property type="match status" value="2"/>
</dbReference>
<dbReference type="SMART" id="SM00020">
    <property type="entry name" value="Tryp_SPc"/>
    <property type="match status" value="2"/>
</dbReference>
<dbReference type="GO" id="GO:0045087">
    <property type="term" value="P:innate immune response"/>
    <property type="evidence" value="ECO:0007669"/>
    <property type="project" value="UniProtKB-KW"/>
</dbReference>
<dbReference type="GO" id="GO:0006958">
    <property type="term" value="P:complement activation, classical pathway"/>
    <property type="evidence" value="ECO:0007669"/>
    <property type="project" value="UniProtKB-KW"/>
</dbReference>
<keyword evidence="5" id="KW-0964">Secreted</keyword>
<reference evidence="33 34" key="1">
    <citation type="submission" date="2015-08" db="EMBL/GenBank/DDBJ databases">
        <title>The genome of the Asian arowana (Scleropages formosus).</title>
        <authorList>
            <person name="Tan M.H."/>
            <person name="Gan H.M."/>
            <person name="Croft L.J."/>
            <person name="Austin C.M."/>
        </authorList>
    </citation>
    <scope>NUCLEOTIDE SEQUENCE [LARGE SCALE GENOMIC DNA]</scope>
    <source>
        <strain evidence="33">Aro1</strain>
    </source>
</reference>
<dbReference type="PANTHER" id="PTHR24255">
    <property type="entry name" value="COMPLEMENT COMPONENT 1, S SUBCOMPONENT-RELATED"/>
    <property type="match status" value="1"/>
</dbReference>
<evidence type="ECO:0000256" key="3">
    <source>
        <dbReference type="ARBA" id="ARBA00004613"/>
    </source>
</evidence>
<feature type="domain" description="Sushi" evidence="32">
    <location>
        <begin position="995"/>
        <end position="1060"/>
    </location>
</feature>
<dbReference type="InterPro" id="IPR000742">
    <property type="entry name" value="EGF"/>
</dbReference>
<dbReference type="PROSITE" id="PS50923">
    <property type="entry name" value="SUSHI"/>
    <property type="match status" value="1"/>
</dbReference>
<keyword evidence="19" id="KW-0325">Glycoprotein</keyword>
<evidence type="ECO:0000259" key="29">
    <source>
        <dbReference type="PROSITE" id="PS50026"/>
    </source>
</evidence>
<dbReference type="PANTHER" id="PTHR24255:SF25">
    <property type="entry name" value="COMPLEMENT C1R SUBCOMPONENT"/>
    <property type="match status" value="1"/>
</dbReference>
<evidence type="ECO:0000256" key="17">
    <source>
        <dbReference type="ARBA" id="ARBA00022875"/>
    </source>
</evidence>
<sequence>MIRLCLFFLPLSASLPLSGWVQSPGYPRGYPEEASFQWKRCAPSGHALSLALTHLDIEDSHECESDALKISVDDHMLFTLCGRKSYEELKSSVNPLLLSSSSGCVSLTFRSDFSNSERHSGFRAFYTVQDVDECADPDNGCTQICSNYIGGYRCFCQPGYVLHTDGKTCTVMCSKDLSGSNLGTISSPSWPGPYLADSRCSYSLSVDDSMQLVLEFIGEFDVEAEEDGTCIDYLLVTTLSQSFGPFCSTRLPPSRILSGSHKAQITFNADGTGSNTGFTLSYSTTAKTCPPEVVPHSQVTPQLTQYDQGTKVTVRCNSGFLLDPVSAQNGDVNKHLQWQAVTESQPVTANQSDRVGSAHIIECSAFCDRLLFAKLPQDCGTPIVPEHGPLIVSDPLPNSLFQGEARFSCESEYYMLDGEVCGKQMAEVFSYSRILGGENAAQGQIPWQLLIYNRRGGASLINDQWAITAAHVVDQSGDPQLRIYGGVVKLRGIYGIERRNVAVETAMKNNPGLVVMESEKFYVHPDYEKGLSDENRLSFDNDIALIKLKSRVKLSPNLLPVCLPEKGEGGTMEGSWGSVSGWGHTENQTVGLNSDLLYVNVEGHSPNICSQTVTHPNMKKRMVFTDNMFCAGGDGKDSCQGDSGGPFVVPTVNSGNQQKKKPFKIYGIVSWGSQCGSNGYYTKVEKYLDWIKSTIEQNELLCGCEVWGLVIPSPSAEPVLYGEVQTPNYPEPYPASHYEEWELSVPEGYRVQLRFTHLDVEPSVDCFYDSVTVTYKNKILGKFCGQENSADGHHPGSQSILSPGNNLHLIFQSDDSNPGSQQHIGFSAFYQAIDVDECSLPTPEDGSGPLCSQICHNTLGSYLCSCHHGYELRPDQLQCEGGMYSEPEGVLSSPGYPLPSPHGLSCQYHISVELGFTVTLNFTGTFHIEKVEGLAQGCIHHWLQMSLPGKEPQKFCGNVSPGVIETQSHSVQLEYHTDGEGLSLGWKLQYTTERVQCESPSTITHGKVTPVFPKYHYRDYIKVRCDTGYKLMMGGKEIEDYFSMCQSNGAWHLPLPECHIIDCGDPASLLNGGIAFLSGSQNQYLSVIQYHCNEPYYSLATEGNVCGRPVVSNSFRQRVLGGEDAEPGAVPWQVFLKTDSGRGGAAVIGDRWILTAAHNLFSKDSSSRAAPLQMVKVHVGDNDVDNLLKTPIGVVSVHAHHGYKNPNQKNFNHDIALIKLDQTLTFNARVMPLCLPPENAQYHTNKVGMVSGFGITENQTVSNKLKYIRLPLVDHDKCATSIEEQKRQQKDIPVLTNNMFCAGLPEGGKDSCAGDSGGAFTLQDNDRYWAAGIVSWGIGCGKQGTYGVYTRFGADVVLSCFLVEEGEGMGGVGGMGGGSLFSRTPATLVLRDLPTTPDLSPDTITPYNPPKNPDPENLIFEAKATSLEIPEADQLLHADCNEQEVTCEISQYFPQGAQKSTDPAYFMGSVQLEGGGISLTLVLQTISLENEGETSTASPLIQSKLNLPLSQSGTLLIEVAFLVFSQTQSVTTPIGGDAVLDCGFKLQDPPPVEEMVLEWRLQHRGSGRRVLEMKVVKTEEEPIVVVETEGSSVDPALALRERNVSLSLRQLKTSDEGTYICTVSSGLFQAQQVVQLHIIQAPRVSLSVDKVMSRHELPQRVSCHCERYYPLDVKVEWFALPPAVSEPISLSKDVSLSSHRQYGDGTFSISSHLILNHSLYPPGTNITCHVSHLSMDTPVALSFTVTAPEPAYRLPRHSIFYILSVGYSTCQRQ</sequence>
<dbReference type="InterPro" id="IPR013106">
    <property type="entry name" value="Ig_V-set"/>
</dbReference>
<evidence type="ECO:0000256" key="11">
    <source>
        <dbReference type="ARBA" id="ARBA00022723"/>
    </source>
</evidence>
<evidence type="ECO:0000256" key="23">
    <source>
        <dbReference type="PROSITE-ProRule" id="PRU00059"/>
    </source>
</evidence>
<keyword evidence="18 23" id="KW-1015">Disulfide bond</keyword>
<feature type="domain" description="Peptidase S1" evidence="30">
    <location>
        <begin position="434"/>
        <end position="696"/>
    </location>
</feature>
<dbReference type="Gene3D" id="2.40.10.10">
    <property type="entry name" value="Trypsin-like serine proteases"/>
    <property type="match status" value="3"/>
</dbReference>
<keyword evidence="11" id="KW-0479">Metal-binding</keyword>
<evidence type="ECO:0000256" key="13">
    <source>
        <dbReference type="ARBA" id="ARBA00022737"/>
    </source>
</evidence>
<dbReference type="InterPro" id="IPR035914">
    <property type="entry name" value="Sperma_CUB_dom_sf"/>
</dbReference>
<dbReference type="InterPro" id="IPR001881">
    <property type="entry name" value="EGF-like_Ca-bd_dom"/>
</dbReference>
<feature type="domain" description="CUB" evidence="28">
    <location>
        <begin position="702"/>
        <end position="833"/>
    </location>
</feature>
<evidence type="ECO:0000313" key="34">
    <source>
        <dbReference type="Proteomes" id="UP000034805"/>
    </source>
</evidence>
<dbReference type="GO" id="GO:0031638">
    <property type="term" value="P:zymogen activation"/>
    <property type="evidence" value="ECO:0007669"/>
    <property type="project" value="TreeGrafter"/>
</dbReference>
<evidence type="ECO:0000256" key="20">
    <source>
        <dbReference type="ARBA" id="ARBA00024195"/>
    </source>
</evidence>
<evidence type="ECO:0000259" key="32">
    <source>
        <dbReference type="PROSITE" id="PS50923"/>
    </source>
</evidence>
<dbReference type="Pfam" id="PF07645">
    <property type="entry name" value="EGF_CA"/>
    <property type="match status" value="1"/>
</dbReference>
<dbReference type="Gene3D" id="2.60.120.290">
    <property type="entry name" value="Spermadhesin, CUB domain"/>
    <property type="match status" value="4"/>
</dbReference>
<gene>
    <name evidence="33" type="ORF">Z043_117341</name>
</gene>
<evidence type="ECO:0000256" key="1">
    <source>
        <dbReference type="ARBA" id="ARBA00001057"/>
    </source>
</evidence>